<reference evidence="19" key="2">
    <citation type="submission" date="2015-01" db="EMBL/GenBank/DDBJ databases">
        <title>Evolutionary Origins and Diversification of the Mycorrhizal Mutualists.</title>
        <authorList>
            <consortium name="DOE Joint Genome Institute"/>
            <consortium name="Mycorrhizal Genomics Consortium"/>
            <person name="Kohler A."/>
            <person name="Kuo A."/>
            <person name="Nagy L.G."/>
            <person name="Floudas D."/>
            <person name="Copeland A."/>
            <person name="Barry K.W."/>
            <person name="Cichocki N."/>
            <person name="Veneault-Fourrey C."/>
            <person name="LaButti K."/>
            <person name="Lindquist E.A."/>
            <person name="Lipzen A."/>
            <person name="Lundell T."/>
            <person name="Morin E."/>
            <person name="Murat C."/>
            <person name="Riley R."/>
            <person name="Ohm R."/>
            <person name="Sun H."/>
            <person name="Tunlid A."/>
            <person name="Henrissat B."/>
            <person name="Grigoriev I.V."/>
            <person name="Hibbett D.S."/>
            <person name="Martin F."/>
        </authorList>
    </citation>
    <scope>NUCLEOTIDE SEQUENCE [LARGE SCALE GENOMIC DNA]</scope>
    <source>
        <strain evidence="19">Zn</strain>
    </source>
</reference>
<evidence type="ECO:0000256" key="16">
    <source>
        <dbReference type="SAM" id="MobiDB-lite"/>
    </source>
</evidence>
<dbReference type="PANTHER" id="PTHR16631">
    <property type="entry name" value="GLUCAN 1,3-BETA-GLUCOSIDASE"/>
    <property type="match status" value="1"/>
</dbReference>
<evidence type="ECO:0000256" key="8">
    <source>
        <dbReference type="ARBA" id="ARBA00023136"/>
    </source>
</evidence>
<evidence type="ECO:0000256" key="4">
    <source>
        <dbReference type="ARBA" id="ARBA00012780"/>
    </source>
</evidence>
<evidence type="ECO:0000256" key="12">
    <source>
        <dbReference type="ARBA" id="ARBA00023326"/>
    </source>
</evidence>
<comment type="subcellular location">
    <subcellularLocation>
        <location evidence="2">Cell membrane</location>
        <topology evidence="2">Single-pass type II membrane protein</topology>
    </subcellularLocation>
</comment>
<evidence type="ECO:0000313" key="19">
    <source>
        <dbReference type="Proteomes" id="UP000054321"/>
    </source>
</evidence>
<dbReference type="AlphaFoldDB" id="A0A0C3D992"/>
<dbReference type="Gene3D" id="3.20.20.80">
    <property type="entry name" value="Glycosidases"/>
    <property type="match status" value="2"/>
</dbReference>
<keyword evidence="7" id="KW-0735">Signal-anchor</keyword>
<dbReference type="GO" id="GO:0005576">
    <property type="term" value="C:extracellular region"/>
    <property type="evidence" value="ECO:0007669"/>
    <property type="project" value="TreeGrafter"/>
</dbReference>
<dbReference type="STRING" id="913774.A0A0C3D992"/>
<evidence type="ECO:0000256" key="7">
    <source>
        <dbReference type="ARBA" id="ARBA00022968"/>
    </source>
</evidence>
<feature type="region of interest" description="Disordered" evidence="16">
    <location>
        <begin position="393"/>
        <end position="413"/>
    </location>
</feature>
<evidence type="ECO:0000256" key="11">
    <source>
        <dbReference type="ARBA" id="ARBA00023316"/>
    </source>
</evidence>
<evidence type="ECO:0000313" key="18">
    <source>
        <dbReference type="EMBL" id="KIN07904.1"/>
    </source>
</evidence>
<evidence type="ECO:0000256" key="5">
    <source>
        <dbReference type="ARBA" id="ARBA00022475"/>
    </source>
</evidence>
<evidence type="ECO:0000256" key="15">
    <source>
        <dbReference type="ARBA" id="ARBA00043078"/>
    </source>
</evidence>
<keyword evidence="11" id="KW-0961">Cell wall biogenesis/degradation</keyword>
<feature type="compositionally biased region" description="Polar residues" evidence="16">
    <location>
        <begin position="99"/>
        <end position="110"/>
    </location>
</feature>
<evidence type="ECO:0000256" key="1">
    <source>
        <dbReference type="ARBA" id="ARBA00000382"/>
    </source>
</evidence>
<dbReference type="EMBL" id="KN832870">
    <property type="protein sequence ID" value="KIN07904.1"/>
    <property type="molecule type" value="Genomic_DNA"/>
</dbReference>
<keyword evidence="12" id="KW-0624">Polysaccharide degradation</keyword>
<feature type="region of interest" description="Disordered" evidence="16">
    <location>
        <begin position="448"/>
        <end position="477"/>
    </location>
</feature>
<keyword evidence="19" id="KW-1185">Reference proteome</keyword>
<dbReference type="EC" id="3.2.1.39" evidence="4"/>
<dbReference type="Proteomes" id="UP000054321">
    <property type="component" value="Unassembled WGS sequence"/>
</dbReference>
<name>A0A0C3D992_OIDMZ</name>
<dbReference type="InParanoid" id="A0A0C3D992"/>
<accession>A0A0C3D992</accession>
<keyword evidence="17" id="KW-1133">Transmembrane helix</keyword>
<evidence type="ECO:0000256" key="13">
    <source>
        <dbReference type="ARBA" id="ARBA00037649"/>
    </source>
</evidence>
<keyword evidence="10" id="KW-0119">Carbohydrate metabolism</keyword>
<dbReference type="PANTHER" id="PTHR16631:SF17">
    <property type="entry name" value="GLUCAN ENDO-1,3-BETA-GLUCOSIDASE BTGC"/>
    <property type="match status" value="1"/>
</dbReference>
<feature type="compositionally biased region" description="Polar residues" evidence="16">
    <location>
        <begin position="457"/>
        <end position="477"/>
    </location>
</feature>
<feature type="compositionally biased region" description="Polar residues" evidence="16">
    <location>
        <begin position="21"/>
        <end position="49"/>
    </location>
</feature>
<evidence type="ECO:0000256" key="9">
    <source>
        <dbReference type="ARBA" id="ARBA00023180"/>
    </source>
</evidence>
<dbReference type="InterPro" id="IPR017853">
    <property type="entry name" value="GH"/>
</dbReference>
<feature type="compositionally biased region" description="Polar residues" evidence="16">
    <location>
        <begin position="278"/>
        <end position="294"/>
    </location>
</feature>
<organism evidence="18 19">
    <name type="scientific">Oidiodendron maius (strain Zn)</name>
    <dbReference type="NCBI Taxonomy" id="913774"/>
    <lineage>
        <taxon>Eukaryota</taxon>
        <taxon>Fungi</taxon>
        <taxon>Dikarya</taxon>
        <taxon>Ascomycota</taxon>
        <taxon>Pezizomycotina</taxon>
        <taxon>Leotiomycetes</taxon>
        <taxon>Leotiomycetes incertae sedis</taxon>
        <taxon>Myxotrichaceae</taxon>
        <taxon>Oidiodendron</taxon>
    </lineage>
</organism>
<keyword evidence="8 17" id="KW-0472">Membrane</keyword>
<dbReference type="GO" id="GO:0005886">
    <property type="term" value="C:plasma membrane"/>
    <property type="evidence" value="ECO:0007669"/>
    <property type="project" value="UniProtKB-SubCell"/>
</dbReference>
<evidence type="ECO:0000256" key="14">
    <source>
        <dbReference type="ARBA" id="ARBA00042373"/>
    </source>
</evidence>
<dbReference type="GO" id="GO:0042973">
    <property type="term" value="F:glucan endo-1,3-beta-D-glucosidase activity"/>
    <property type="evidence" value="ECO:0007669"/>
    <property type="project" value="UniProtKB-EC"/>
</dbReference>
<keyword evidence="9" id="KW-0325">Glycoprotein</keyword>
<keyword evidence="5" id="KW-1003">Cell membrane</keyword>
<comment type="catalytic activity">
    <reaction evidence="1">
        <text>Hydrolysis of (1-&gt;3)-beta-D-glucosidic linkages in (1-&gt;3)-beta-D-glucans.</text>
        <dbReference type="EC" id="3.2.1.39"/>
    </reaction>
</comment>
<dbReference type="GO" id="GO:0071555">
    <property type="term" value="P:cell wall organization"/>
    <property type="evidence" value="ECO:0007669"/>
    <property type="project" value="UniProtKB-KW"/>
</dbReference>
<dbReference type="OrthoDB" id="68336at2759"/>
<reference evidence="18 19" key="1">
    <citation type="submission" date="2014-04" db="EMBL/GenBank/DDBJ databases">
        <authorList>
            <consortium name="DOE Joint Genome Institute"/>
            <person name="Kuo A."/>
            <person name="Martino E."/>
            <person name="Perotto S."/>
            <person name="Kohler A."/>
            <person name="Nagy L.G."/>
            <person name="Floudas D."/>
            <person name="Copeland A."/>
            <person name="Barry K.W."/>
            <person name="Cichocki N."/>
            <person name="Veneault-Fourrey C."/>
            <person name="LaButti K."/>
            <person name="Lindquist E.A."/>
            <person name="Lipzen A."/>
            <person name="Lundell T."/>
            <person name="Morin E."/>
            <person name="Murat C."/>
            <person name="Sun H."/>
            <person name="Tunlid A."/>
            <person name="Henrissat B."/>
            <person name="Grigoriev I.V."/>
            <person name="Hibbett D.S."/>
            <person name="Martin F."/>
            <person name="Nordberg H.P."/>
            <person name="Cantor M.N."/>
            <person name="Hua S.X."/>
        </authorList>
    </citation>
    <scope>NUCLEOTIDE SEQUENCE [LARGE SCALE GENOMIC DNA]</scope>
    <source>
        <strain evidence="18 19">Zn</strain>
    </source>
</reference>
<feature type="transmembrane region" description="Helical" evidence="17">
    <location>
        <begin position="422"/>
        <end position="445"/>
    </location>
</feature>
<dbReference type="GO" id="GO:0009986">
    <property type="term" value="C:cell surface"/>
    <property type="evidence" value="ECO:0007669"/>
    <property type="project" value="TreeGrafter"/>
</dbReference>
<feature type="compositionally biased region" description="Polar residues" evidence="16">
    <location>
        <begin position="223"/>
        <end position="234"/>
    </location>
</feature>
<keyword evidence="17" id="KW-0812">Transmembrane</keyword>
<evidence type="ECO:0000256" key="10">
    <source>
        <dbReference type="ARBA" id="ARBA00023277"/>
    </source>
</evidence>
<dbReference type="SUPFAM" id="SSF51445">
    <property type="entry name" value="(Trans)glycosidases"/>
    <property type="match status" value="1"/>
</dbReference>
<sequence length="1020" mass="108637">MSQRYSSEGGDDYSHGPQPSRRPQSFSAQEQYARAQNPSSPGAHPNSQFDRLRSARRTSRGAEILRSQQGYEEVPNPAGPAPPPHRRQPQGRNWGPHSATYTDSSYSNVTPGVDNFGEQASGGIAGIAMGVADTHARESGLEAMRNTPGYTSNGAHPDSYTDVPYPSQAPRQATYGPSDMRAPSYANEPPPDRVPRQGGYPPNEMRGNAYADVPQGHGPRQPGFNQNQVYSNSYRDVPPAGQTPRQLAYDGYARGPPEASQGSLQPLGPGAISPGMATPQSRSTGSRSLHSFNNDAYPDPSYNRYSRNFDPAIALDFDPNSIEDDGDDGLEYRNNHRISMLSIGHSSRRSVPGSAGAAVASGGIMGALGGLAGRNASGGVSYDAVHTVPGGGPSKLNLTSGAPQEKSEWLSEQSHGSKKMKWLIGGVVAFLIIGGIVGGVVGGILTHKKSSSSSGGQNTQTASGDQSANGDLNSNSPEIQALMNNKNLHKVFPGIDYTPINTQYPDCLTNPPSQNNVTRDLAVLSQLTNTVRLYGTDCNQTEMLLHSIDQLNLNGTIKVWLGVWQDNNATTNTRQLQQMYDIFDKYGAASFIGVIVGNEILFRQDMTSTQLGTLISEVRTNLTAKGINLPLATSDLGDDWTAELASEVDYLMANIHPFFAGVTAEQAASWTYTFWTGHDTILKTDISKNIISETGWPSAGGTDCGGATSCTQGSVAGITEMNTFMDGWVCDALANGTNYFWFEAFDEPWKIIYDTPGADWEDKWGLMDVNRNLKPGVVIPDCGGKTIYVSAAHRKTPAAKLDGVDDLERPAADQVSAPVDGIAAARLAAFRITDTVAAMVVSALLEIFVSGGPAKSSAPGYVGMGTDLPPANTVPKPTPTPSPAGTTQDIITTETGFTTSIPFTAYVHYSWTITWTYYTYFVTTIQTPTITSTVVTTHTFISVSVTDSAEATSLLSALSLTVALPAPAATALKSLTSLQFPSKTSNEPVTPTTKTGAQGKQVGSWAVWVSAGVMVWLVQL</sequence>
<dbReference type="FunFam" id="3.20.20.80:FF:000151">
    <property type="entry name" value="Glucan endo-1,3-beta-glucosidase btgC"/>
    <property type="match status" value="1"/>
</dbReference>
<comment type="similarity">
    <text evidence="3">Belongs to the glycosyl hydrolase 17 family.</text>
</comment>
<evidence type="ECO:0000256" key="6">
    <source>
        <dbReference type="ARBA" id="ARBA00022801"/>
    </source>
</evidence>
<evidence type="ECO:0000256" key="17">
    <source>
        <dbReference type="SAM" id="Phobius"/>
    </source>
</evidence>
<dbReference type="InterPro" id="IPR050732">
    <property type="entry name" value="Beta-glucan_modifiers"/>
</dbReference>
<evidence type="ECO:0000256" key="2">
    <source>
        <dbReference type="ARBA" id="ARBA00004401"/>
    </source>
</evidence>
<feature type="region of interest" description="Disordered" evidence="16">
    <location>
        <begin position="1"/>
        <end position="118"/>
    </location>
</feature>
<dbReference type="GO" id="GO:0000272">
    <property type="term" value="P:polysaccharide catabolic process"/>
    <property type="evidence" value="ECO:0007669"/>
    <property type="project" value="UniProtKB-KW"/>
</dbReference>
<dbReference type="HOGENOM" id="CLU_011476_0_0_1"/>
<proteinExistence type="inferred from homology"/>
<evidence type="ECO:0000256" key="3">
    <source>
        <dbReference type="ARBA" id="ARBA00008773"/>
    </source>
</evidence>
<feature type="region of interest" description="Disordered" evidence="16">
    <location>
        <begin position="138"/>
        <end position="295"/>
    </location>
</feature>
<keyword evidence="6 18" id="KW-0378">Hydrolase</keyword>
<protein>
    <recommendedName>
        <fullName evidence="4">glucan endo-1,3-beta-D-glucosidase</fullName>
        <ecNumber evidence="4">3.2.1.39</ecNumber>
    </recommendedName>
    <alternativeName>
        <fullName evidence="15">Endo-1,3-beta-glucanase btgC</fullName>
    </alternativeName>
    <alternativeName>
        <fullName evidence="14">Laminarinase btgC</fullName>
    </alternativeName>
</protein>
<dbReference type="GO" id="GO:0009277">
    <property type="term" value="C:fungal-type cell wall"/>
    <property type="evidence" value="ECO:0007669"/>
    <property type="project" value="TreeGrafter"/>
</dbReference>
<gene>
    <name evidence="18" type="ORF">OIDMADRAFT_174800</name>
</gene>
<comment type="function">
    <text evidence="13">Glucanases play a role in cell expansion during growth, in cell-cell fusion during mating, and in spore release during sporulation. This enzyme may be involved in beta-glucan degradation. Active on laminarin and lichenan.</text>
</comment>